<dbReference type="RefSeq" id="WP_119978186.1">
    <property type="nucleotide sequence ID" value="NZ_BPFB01000012.1"/>
</dbReference>
<dbReference type="Proteomes" id="UP000761574">
    <property type="component" value="Unassembled WGS sequence"/>
</dbReference>
<evidence type="ECO:0000313" key="3">
    <source>
        <dbReference type="Proteomes" id="UP000761574"/>
    </source>
</evidence>
<protein>
    <recommendedName>
        <fullName evidence="4">Integral membrane protein</fullName>
    </recommendedName>
</protein>
<accession>A0ABQ4PDG1</accession>
<proteinExistence type="predicted"/>
<keyword evidence="1" id="KW-0472">Membrane</keyword>
<keyword evidence="1" id="KW-1133">Transmembrane helix</keyword>
<gene>
    <name evidence="2" type="ORF">TUM4630_13490</name>
</gene>
<keyword evidence="1" id="KW-0812">Transmembrane</keyword>
<dbReference type="EMBL" id="BPFB01000012">
    <property type="protein sequence ID" value="GIU45422.1"/>
    <property type="molecule type" value="Genomic_DNA"/>
</dbReference>
<name>A0ABQ4PDG1_9GAMM</name>
<sequence length="145" mass="16620">MDQNTIIGLIGGALLAYVIPKLSPYIDKYLKQAFGFLLNTVLKPLKGYFRKKQLVRLKEFRIARVNHSAVTMQVVRAHTYFLLFWGVIAFYLNLLTEPAFPAILEKSFVFGMLLTSPIYVFELLWLSADHKAKKLVKSRGQLGLR</sequence>
<feature type="transmembrane region" description="Helical" evidence="1">
    <location>
        <begin position="108"/>
        <end position="128"/>
    </location>
</feature>
<evidence type="ECO:0000313" key="2">
    <source>
        <dbReference type="EMBL" id="GIU45422.1"/>
    </source>
</evidence>
<feature type="transmembrane region" description="Helical" evidence="1">
    <location>
        <begin position="77"/>
        <end position="96"/>
    </location>
</feature>
<evidence type="ECO:0008006" key="4">
    <source>
        <dbReference type="Google" id="ProtNLM"/>
    </source>
</evidence>
<keyword evidence="3" id="KW-1185">Reference proteome</keyword>
<comment type="caution">
    <text evidence="2">The sequence shown here is derived from an EMBL/GenBank/DDBJ whole genome shotgun (WGS) entry which is preliminary data.</text>
</comment>
<feature type="transmembrane region" description="Helical" evidence="1">
    <location>
        <begin position="6"/>
        <end position="23"/>
    </location>
</feature>
<reference evidence="2 3" key="1">
    <citation type="submission" date="2021-05" db="EMBL/GenBank/DDBJ databases">
        <title>Molecular characterization for Shewanella algae harboring chromosomal blaOXA-55-like strains isolated from clinical and environment sample.</title>
        <authorList>
            <person name="Ohama Y."/>
            <person name="Aoki K."/>
            <person name="Harada S."/>
            <person name="Moriya K."/>
            <person name="Ishii Y."/>
            <person name="Tateda K."/>
        </authorList>
    </citation>
    <scope>NUCLEOTIDE SEQUENCE [LARGE SCALE GENOMIC DNA]</scope>
    <source>
        <strain evidence="2 3">LMG 23746</strain>
    </source>
</reference>
<organism evidence="2 3">
    <name type="scientific">Shewanella algidipiscicola</name>
    <dbReference type="NCBI Taxonomy" id="614070"/>
    <lineage>
        <taxon>Bacteria</taxon>
        <taxon>Pseudomonadati</taxon>
        <taxon>Pseudomonadota</taxon>
        <taxon>Gammaproteobacteria</taxon>
        <taxon>Alteromonadales</taxon>
        <taxon>Shewanellaceae</taxon>
        <taxon>Shewanella</taxon>
    </lineage>
</organism>
<evidence type="ECO:0000256" key="1">
    <source>
        <dbReference type="SAM" id="Phobius"/>
    </source>
</evidence>